<organism evidence="2 3">
    <name type="scientific">Orchesella dallaii</name>
    <dbReference type="NCBI Taxonomy" id="48710"/>
    <lineage>
        <taxon>Eukaryota</taxon>
        <taxon>Metazoa</taxon>
        <taxon>Ecdysozoa</taxon>
        <taxon>Arthropoda</taxon>
        <taxon>Hexapoda</taxon>
        <taxon>Collembola</taxon>
        <taxon>Entomobryomorpha</taxon>
        <taxon>Entomobryoidea</taxon>
        <taxon>Orchesellidae</taxon>
        <taxon>Orchesellinae</taxon>
        <taxon>Orchesella</taxon>
    </lineage>
</organism>
<evidence type="ECO:0000313" key="2">
    <source>
        <dbReference type="EMBL" id="CAL8096084.1"/>
    </source>
</evidence>
<keyword evidence="3" id="KW-1185">Reference proteome</keyword>
<evidence type="ECO:0000313" key="3">
    <source>
        <dbReference type="Proteomes" id="UP001642540"/>
    </source>
</evidence>
<dbReference type="EMBL" id="CAXLJM020000027">
    <property type="protein sequence ID" value="CAL8096084.1"/>
    <property type="molecule type" value="Genomic_DNA"/>
</dbReference>
<gene>
    <name evidence="2" type="ORF">ODALV1_LOCUS9261</name>
</gene>
<dbReference type="Proteomes" id="UP001642540">
    <property type="component" value="Unassembled WGS sequence"/>
</dbReference>
<protein>
    <submittedName>
        <fullName evidence="2">Uncharacterized protein</fullName>
    </submittedName>
</protein>
<feature type="region of interest" description="Disordered" evidence="1">
    <location>
        <begin position="18"/>
        <end position="123"/>
    </location>
</feature>
<accession>A0ABP1QBG0</accession>
<feature type="compositionally biased region" description="Basic residues" evidence="1">
    <location>
        <begin position="91"/>
        <end position="105"/>
    </location>
</feature>
<proteinExistence type="predicted"/>
<comment type="caution">
    <text evidence="2">The sequence shown here is derived from an EMBL/GenBank/DDBJ whole genome shotgun (WGS) entry which is preliminary data.</text>
</comment>
<evidence type="ECO:0000256" key="1">
    <source>
        <dbReference type="SAM" id="MobiDB-lite"/>
    </source>
</evidence>
<reference evidence="2 3" key="1">
    <citation type="submission" date="2024-08" db="EMBL/GenBank/DDBJ databases">
        <authorList>
            <person name="Cucini C."/>
            <person name="Frati F."/>
        </authorList>
    </citation>
    <scope>NUCLEOTIDE SEQUENCE [LARGE SCALE GENOMIC DNA]</scope>
</reference>
<feature type="compositionally biased region" description="Basic and acidic residues" evidence="1">
    <location>
        <begin position="18"/>
        <end position="42"/>
    </location>
</feature>
<sequence>MGSALAFWAYQRNLGAMMDHHHDEPRENPSDKSKTRSKRTESESSTVSWQGDTTGRRDSAVDTTDDEALEHPQKKGTSKHRRFSLDFLFSRKPKDKSKNKEKTKRSQSVAVPSDGYDDEEAHNIREYRYPGITGSEFALAM</sequence>
<name>A0ABP1QBG0_9HEXA</name>